<evidence type="ECO:0000313" key="1">
    <source>
        <dbReference type="EMBL" id="JAD76063.1"/>
    </source>
</evidence>
<sequence>MLAVEAAGAEAPAAASLEMERRVQQMRRRQLILRLQPR</sequence>
<dbReference type="AlphaFoldDB" id="A0A0A9CNQ0"/>
<dbReference type="EMBL" id="GBRH01221832">
    <property type="protein sequence ID" value="JAD76063.1"/>
    <property type="molecule type" value="Transcribed_RNA"/>
</dbReference>
<proteinExistence type="predicted"/>
<accession>A0A0A9CNQ0</accession>
<reference evidence="1" key="2">
    <citation type="journal article" date="2015" name="Data Brief">
        <title>Shoot transcriptome of the giant reed, Arundo donax.</title>
        <authorList>
            <person name="Barrero R.A."/>
            <person name="Guerrero F.D."/>
            <person name="Moolhuijzen P."/>
            <person name="Goolsby J.A."/>
            <person name="Tidwell J."/>
            <person name="Bellgard S.E."/>
            <person name="Bellgard M.I."/>
        </authorList>
    </citation>
    <scope>NUCLEOTIDE SEQUENCE</scope>
    <source>
        <tissue evidence="1">Shoot tissue taken approximately 20 cm above the soil surface</tissue>
    </source>
</reference>
<organism evidence="1">
    <name type="scientific">Arundo donax</name>
    <name type="common">Giant reed</name>
    <name type="synonym">Donax arundinaceus</name>
    <dbReference type="NCBI Taxonomy" id="35708"/>
    <lineage>
        <taxon>Eukaryota</taxon>
        <taxon>Viridiplantae</taxon>
        <taxon>Streptophyta</taxon>
        <taxon>Embryophyta</taxon>
        <taxon>Tracheophyta</taxon>
        <taxon>Spermatophyta</taxon>
        <taxon>Magnoliopsida</taxon>
        <taxon>Liliopsida</taxon>
        <taxon>Poales</taxon>
        <taxon>Poaceae</taxon>
        <taxon>PACMAD clade</taxon>
        <taxon>Arundinoideae</taxon>
        <taxon>Arundineae</taxon>
        <taxon>Arundo</taxon>
    </lineage>
</organism>
<reference evidence="1" key="1">
    <citation type="submission" date="2014-09" db="EMBL/GenBank/DDBJ databases">
        <authorList>
            <person name="Magalhaes I.L.F."/>
            <person name="Oliveira U."/>
            <person name="Santos F.R."/>
            <person name="Vidigal T.H.D.A."/>
            <person name="Brescovit A.D."/>
            <person name="Santos A.J."/>
        </authorList>
    </citation>
    <scope>NUCLEOTIDE SEQUENCE</scope>
    <source>
        <tissue evidence="1">Shoot tissue taken approximately 20 cm above the soil surface</tissue>
    </source>
</reference>
<name>A0A0A9CNQ0_ARUDO</name>
<protein>
    <submittedName>
        <fullName evidence="1">Uncharacterized protein</fullName>
    </submittedName>
</protein>